<dbReference type="Pfam" id="PF08352">
    <property type="entry name" value="oligo_HPY"/>
    <property type="match status" value="2"/>
</dbReference>
<reference evidence="7 8" key="1">
    <citation type="submission" date="2020-09" db="EMBL/GenBank/DDBJ databases">
        <title>Flavimobilis rhizosphaerae sp. nov., isolated from rhizosphere soil of Spartina alterniflora.</title>
        <authorList>
            <person name="Hanqin C."/>
        </authorList>
    </citation>
    <scope>NUCLEOTIDE SEQUENCE [LARGE SCALE GENOMIC DNA]</scope>
    <source>
        <strain evidence="7 8">GY 10621</strain>
    </source>
</reference>
<proteinExistence type="inferred from homology"/>
<dbReference type="CDD" id="cd03257">
    <property type="entry name" value="ABC_NikE_OppD_transporters"/>
    <property type="match status" value="2"/>
</dbReference>
<keyword evidence="4 7" id="KW-0067">ATP-binding</keyword>
<feature type="region of interest" description="Disordered" evidence="5">
    <location>
        <begin position="348"/>
        <end position="383"/>
    </location>
</feature>
<sequence length="559" mass="58920">MTDAALTLTDLRVTAGARTIIDGLDLTVQRGRTLGVVGESGSGKTMLVRALTGLLPAGVAATGTYELTGARVDLTGSPRAWARVRGRRIVLVLQDPFTSLDPMQRCGTQILAGRSGEQGLRAVRGRRADRDAEVARRLAEVGLPAHVGRQYPHELSGGMRQRVALAAALAADPDVLLADEPTTALDVTTQREILDLLARVQAARGMTVVLITHDLALARERCDDLVVVRAGEIVERGPAREVFENPQHPYTRQLHDAAAGRLREGAVVGDGALLRVEGLRKTFHGASAPAVDDVSLTVAPGECVGVVGESGSGKTTVARIVVGLETADAGRVVFAGDGGAAGAECVASRASGTGASGTSSSASAERRRAERRRGHRGTGRDPRDVQIVFQDPYSALNPALTVGAMLDEALAVGPRTRTVSELLTMVGLPTSYARRLPARLSGGERQRVAIARALAPEPRLLVCDESVSALDVSVQEQILDLLAALRRDLGLTILFISHDLTVMQQVTDRVYVMRSGRVVESGPTSRVLAEPEHPYTRSLLAAVPGAPIPSTPLPPPSDS</sequence>
<dbReference type="GO" id="GO:0005524">
    <property type="term" value="F:ATP binding"/>
    <property type="evidence" value="ECO:0007669"/>
    <property type="project" value="UniProtKB-KW"/>
</dbReference>
<dbReference type="InterPro" id="IPR050319">
    <property type="entry name" value="ABC_transp_ATP-bind"/>
</dbReference>
<name>A0ABR9DTF7_9MICO</name>
<dbReference type="SMART" id="SM00382">
    <property type="entry name" value="AAA"/>
    <property type="match status" value="2"/>
</dbReference>
<organism evidence="7 8">
    <name type="scientific">Flavimobilis rhizosphaerae</name>
    <dbReference type="NCBI Taxonomy" id="2775421"/>
    <lineage>
        <taxon>Bacteria</taxon>
        <taxon>Bacillati</taxon>
        <taxon>Actinomycetota</taxon>
        <taxon>Actinomycetes</taxon>
        <taxon>Micrococcales</taxon>
        <taxon>Jonesiaceae</taxon>
        <taxon>Flavimobilis</taxon>
    </lineage>
</organism>
<evidence type="ECO:0000256" key="3">
    <source>
        <dbReference type="ARBA" id="ARBA00022741"/>
    </source>
</evidence>
<keyword evidence="3" id="KW-0547">Nucleotide-binding</keyword>
<dbReference type="InterPro" id="IPR027417">
    <property type="entry name" value="P-loop_NTPase"/>
</dbReference>
<feature type="compositionally biased region" description="Low complexity" evidence="5">
    <location>
        <begin position="348"/>
        <end position="363"/>
    </location>
</feature>
<dbReference type="Gene3D" id="3.40.50.300">
    <property type="entry name" value="P-loop containing nucleotide triphosphate hydrolases"/>
    <property type="match status" value="2"/>
</dbReference>
<evidence type="ECO:0000256" key="4">
    <source>
        <dbReference type="ARBA" id="ARBA00022840"/>
    </source>
</evidence>
<evidence type="ECO:0000256" key="2">
    <source>
        <dbReference type="ARBA" id="ARBA00022448"/>
    </source>
</evidence>
<dbReference type="PROSITE" id="PS50893">
    <property type="entry name" value="ABC_TRANSPORTER_2"/>
    <property type="match status" value="2"/>
</dbReference>
<accession>A0ABR9DTF7</accession>
<dbReference type="InterPro" id="IPR003439">
    <property type="entry name" value="ABC_transporter-like_ATP-bd"/>
</dbReference>
<dbReference type="EMBL" id="JACZDF010000003">
    <property type="protein sequence ID" value="MBD9699280.1"/>
    <property type="molecule type" value="Genomic_DNA"/>
</dbReference>
<evidence type="ECO:0000259" key="6">
    <source>
        <dbReference type="PROSITE" id="PS50893"/>
    </source>
</evidence>
<dbReference type="Pfam" id="PF00005">
    <property type="entry name" value="ABC_tran"/>
    <property type="match status" value="2"/>
</dbReference>
<dbReference type="SUPFAM" id="SSF52540">
    <property type="entry name" value="P-loop containing nucleoside triphosphate hydrolases"/>
    <property type="match status" value="2"/>
</dbReference>
<dbReference type="Proteomes" id="UP000642107">
    <property type="component" value="Unassembled WGS sequence"/>
</dbReference>
<comment type="similarity">
    <text evidence="1">Belongs to the ABC transporter superfamily.</text>
</comment>
<dbReference type="InterPro" id="IPR017871">
    <property type="entry name" value="ABC_transporter-like_CS"/>
</dbReference>
<evidence type="ECO:0000313" key="8">
    <source>
        <dbReference type="Proteomes" id="UP000642107"/>
    </source>
</evidence>
<keyword evidence="2" id="KW-0813">Transport</keyword>
<dbReference type="InterPro" id="IPR013563">
    <property type="entry name" value="Oligopep_ABC_C"/>
</dbReference>
<feature type="domain" description="ABC transporter" evidence="6">
    <location>
        <begin position="6"/>
        <end position="255"/>
    </location>
</feature>
<evidence type="ECO:0000256" key="1">
    <source>
        <dbReference type="ARBA" id="ARBA00005417"/>
    </source>
</evidence>
<feature type="domain" description="ABC transporter" evidence="6">
    <location>
        <begin position="274"/>
        <end position="540"/>
    </location>
</feature>
<keyword evidence="8" id="KW-1185">Reference proteome</keyword>
<comment type="caution">
    <text evidence="7">The sequence shown here is derived from an EMBL/GenBank/DDBJ whole genome shotgun (WGS) entry which is preliminary data.</text>
</comment>
<evidence type="ECO:0000256" key="5">
    <source>
        <dbReference type="SAM" id="MobiDB-lite"/>
    </source>
</evidence>
<dbReference type="InterPro" id="IPR003593">
    <property type="entry name" value="AAA+_ATPase"/>
</dbReference>
<gene>
    <name evidence="7" type="ORF">IGS67_07220</name>
</gene>
<dbReference type="PANTHER" id="PTHR43776:SF7">
    <property type="entry name" value="D,D-DIPEPTIDE TRANSPORT ATP-BINDING PROTEIN DDPF-RELATED"/>
    <property type="match status" value="1"/>
</dbReference>
<dbReference type="PROSITE" id="PS00211">
    <property type="entry name" value="ABC_TRANSPORTER_1"/>
    <property type="match status" value="2"/>
</dbReference>
<protein>
    <submittedName>
        <fullName evidence="7">ABC transporter ATP-binding protein</fullName>
    </submittedName>
</protein>
<evidence type="ECO:0000313" key="7">
    <source>
        <dbReference type="EMBL" id="MBD9699280.1"/>
    </source>
</evidence>
<dbReference type="RefSeq" id="WP_192279218.1">
    <property type="nucleotide sequence ID" value="NZ_JACZDF010000003.1"/>
</dbReference>
<dbReference type="PANTHER" id="PTHR43776">
    <property type="entry name" value="TRANSPORT ATP-BINDING PROTEIN"/>
    <property type="match status" value="1"/>
</dbReference>